<dbReference type="NCBIfam" id="TIGR03024">
    <property type="entry name" value="arch_PEF_CTERM"/>
    <property type="match status" value="1"/>
</dbReference>
<sequence length="344" mass="36769">MISSLATPASAFAGGDGSADDPYQISNVYELQAMSNGLDAHYVLINDINAYETINWDDGAGFEPIGDRESPFNGVFNGQNYKITGLYVSFGDGLFGTIGQSALIKNIRLIGIHIWNGSSALAGRNDGTIDNAYVTGGIGFDSLSGLTNAAGFVYTNSGVITNSYAGVCIITEESATGFVRFNSGTISNSYATGGLSGGRSVTGFTTGGTIINSYSNAYVETGGYDDAYEYFFFSSDNVTSSYWNAGKTTLQITGGQGRTAAEMTYPHALNTYVGWDFENVWAIDKNVNGGYPYLQVQADMMPRDDKGGVDDCDDRSDEIPEFPTIALPIAATLGFAFFFQRRKE</sequence>
<keyword evidence="3" id="KW-1185">Reference proteome</keyword>
<dbReference type="AlphaFoldDB" id="A0AAE3HC91"/>
<organism evidence="2 3">
    <name type="scientific">Methanolobus chelungpuianus</name>
    <dbReference type="NCBI Taxonomy" id="502115"/>
    <lineage>
        <taxon>Archaea</taxon>
        <taxon>Methanobacteriati</taxon>
        <taxon>Methanobacteriota</taxon>
        <taxon>Stenosarchaea group</taxon>
        <taxon>Methanomicrobia</taxon>
        <taxon>Methanosarcinales</taxon>
        <taxon>Methanosarcinaceae</taxon>
        <taxon>Methanolobus</taxon>
    </lineage>
</organism>
<accession>A0AAE3HC91</accession>
<gene>
    <name evidence="2" type="ORF">PV02_09910</name>
</gene>
<proteinExistence type="predicted"/>
<dbReference type="EMBL" id="JTEO01000005">
    <property type="protein sequence ID" value="MCQ6963408.1"/>
    <property type="molecule type" value="Genomic_DNA"/>
</dbReference>
<evidence type="ECO:0000259" key="1">
    <source>
        <dbReference type="Pfam" id="PF26596"/>
    </source>
</evidence>
<protein>
    <recommendedName>
        <fullName evidence="1">PEF-CTERM protein sorting domain-containing protein</fullName>
    </recommendedName>
</protein>
<name>A0AAE3HC91_9EURY</name>
<dbReference type="InterPro" id="IPR017474">
    <property type="entry name" value="PEF_CTERM_C"/>
</dbReference>
<reference evidence="2 3" key="1">
    <citation type="journal article" date="2011" name="Appl. Environ. Microbiol.">
        <title>Methanogenic archaea isolated from Taiwan's Chelungpu fault.</title>
        <authorList>
            <person name="Wu S.Y."/>
            <person name="Lai M.C."/>
        </authorList>
    </citation>
    <scope>NUCLEOTIDE SEQUENCE [LARGE SCALE GENOMIC DNA]</scope>
    <source>
        <strain evidence="2 3">St545Mb</strain>
    </source>
</reference>
<evidence type="ECO:0000313" key="3">
    <source>
        <dbReference type="Proteomes" id="UP001206983"/>
    </source>
</evidence>
<comment type="caution">
    <text evidence="2">The sequence shown here is derived from an EMBL/GenBank/DDBJ whole genome shotgun (WGS) entry which is preliminary data.</text>
</comment>
<dbReference type="RefSeq" id="WP_256623278.1">
    <property type="nucleotide sequence ID" value="NZ_JTEO01000005.1"/>
</dbReference>
<dbReference type="Pfam" id="PF26596">
    <property type="entry name" value="PEF-CTERM_ARCH"/>
    <property type="match status" value="1"/>
</dbReference>
<evidence type="ECO:0000313" key="2">
    <source>
        <dbReference type="EMBL" id="MCQ6963408.1"/>
    </source>
</evidence>
<dbReference type="Proteomes" id="UP001206983">
    <property type="component" value="Unassembled WGS sequence"/>
</dbReference>
<dbReference type="Gene3D" id="2.160.20.110">
    <property type="match status" value="1"/>
</dbReference>
<feature type="domain" description="PEF-CTERM protein sorting" evidence="1">
    <location>
        <begin position="319"/>
        <end position="343"/>
    </location>
</feature>